<comment type="similarity">
    <text evidence="2 5">Belongs to the flagella basal body rod proteins family.</text>
</comment>
<evidence type="ECO:0000256" key="1">
    <source>
        <dbReference type="ARBA" id="ARBA00004117"/>
    </source>
</evidence>
<comment type="caution">
    <text evidence="10">The sequence shown here is derived from an EMBL/GenBank/DDBJ whole genome shotgun (WGS) entry which is preliminary data.</text>
</comment>
<dbReference type="Pfam" id="PF00460">
    <property type="entry name" value="Flg_bb_rod"/>
    <property type="match status" value="1"/>
</dbReference>
<comment type="function">
    <text evidence="5">A flexible structure which links the flagellar filament to the drive apparatus in the basal body.</text>
</comment>
<feature type="domain" description="Flagellar basal body rod protein N-terminal" evidence="6">
    <location>
        <begin position="10"/>
        <end position="37"/>
    </location>
</feature>
<evidence type="ECO:0000259" key="9">
    <source>
        <dbReference type="Pfam" id="PF22692"/>
    </source>
</evidence>
<reference evidence="10 11" key="1">
    <citation type="submission" date="2020-08" db="EMBL/GenBank/DDBJ databases">
        <title>Genome sequencing of Purple Non-Sulfur Bacteria from various extreme environments.</title>
        <authorList>
            <person name="Mayer M."/>
        </authorList>
    </citation>
    <scope>NUCLEOTIDE SEQUENCE [LARGE SCALE GENOMIC DNA]</scope>
    <source>
        <strain evidence="10 11">JA131</strain>
    </source>
</reference>
<dbReference type="InterPro" id="IPR019776">
    <property type="entry name" value="Flagellar_basal_body_rod_CS"/>
</dbReference>
<dbReference type="GO" id="GO:0009425">
    <property type="term" value="C:bacterial-type flagellum basal body"/>
    <property type="evidence" value="ECO:0007669"/>
    <property type="project" value="UniProtKB-SubCell"/>
</dbReference>
<feature type="domain" description="Flagellar basal-body/hook protein C-terminal" evidence="7">
    <location>
        <begin position="608"/>
        <end position="651"/>
    </location>
</feature>
<dbReference type="InterPro" id="IPR011491">
    <property type="entry name" value="FlgE_D2"/>
</dbReference>
<keyword evidence="10" id="KW-0966">Cell projection</keyword>
<proteinExistence type="inferred from homology"/>
<dbReference type="Pfam" id="PF06429">
    <property type="entry name" value="Flg_bbr_C"/>
    <property type="match status" value="1"/>
</dbReference>
<evidence type="ECO:0000313" key="10">
    <source>
        <dbReference type="EMBL" id="MBB4266813.1"/>
    </source>
</evidence>
<keyword evidence="11" id="KW-1185">Reference proteome</keyword>
<keyword evidence="10" id="KW-0969">Cilium</keyword>
<organism evidence="10 11">
    <name type="scientific">Roseospira visakhapatnamensis</name>
    <dbReference type="NCBI Taxonomy" id="390880"/>
    <lineage>
        <taxon>Bacteria</taxon>
        <taxon>Pseudomonadati</taxon>
        <taxon>Pseudomonadota</taxon>
        <taxon>Alphaproteobacteria</taxon>
        <taxon>Rhodospirillales</taxon>
        <taxon>Rhodospirillaceae</taxon>
        <taxon>Roseospira</taxon>
    </lineage>
</organism>
<dbReference type="PANTHER" id="PTHR30435:SF1">
    <property type="entry name" value="FLAGELLAR HOOK PROTEIN FLGE"/>
    <property type="match status" value="1"/>
</dbReference>
<dbReference type="SUPFAM" id="SSF117143">
    <property type="entry name" value="Flagellar hook protein flgE"/>
    <property type="match status" value="2"/>
</dbReference>
<protein>
    <recommendedName>
        <fullName evidence="3 5">Flagellar hook protein FlgE</fullName>
    </recommendedName>
</protein>
<dbReference type="EMBL" id="JACIGK010000017">
    <property type="protein sequence ID" value="MBB4266813.1"/>
    <property type="molecule type" value="Genomic_DNA"/>
</dbReference>
<evidence type="ECO:0000259" key="8">
    <source>
        <dbReference type="Pfam" id="PF07559"/>
    </source>
</evidence>
<dbReference type="Proteomes" id="UP000554286">
    <property type="component" value="Unassembled WGS sequence"/>
</dbReference>
<evidence type="ECO:0000256" key="4">
    <source>
        <dbReference type="ARBA" id="ARBA00023143"/>
    </source>
</evidence>
<dbReference type="PROSITE" id="PS00588">
    <property type="entry name" value="FLAGELLA_BB_ROD"/>
    <property type="match status" value="1"/>
</dbReference>
<dbReference type="InterPro" id="IPR010930">
    <property type="entry name" value="Flg_bb/hook_C_dom"/>
</dbReference>
<evidence type="ECO:0000256" key="2">
    <source>
        <dbReference type="ARBA" id="ARBA00009677"/>
    </source>
</evidence>
<dbReference type="InterPro" id="IPR053967">
    <property type="entry name" value="LlgE_F_G-like_D1"/>
</dbReference>
<dbReference type="AlphaFoldDB" id="A0A7W6RE57"/>
<dbReference type="GO" id="GO:0071978">
    <property type="term" value="P:bacterial-type flagellum-dependent swarming motility"/>
    <property type="evidence" value="ECO:0007669"/>
    <property type="project" value="TreeGrafter"/>
</dbReference>
<dbReference type="InterPro" id="IPR037058">
    <property type="entry name" value="Falgellar_hook_FlgE_sf"/>
</dbReference>
<evidence type="ECO:0000313" key="11">
    <source>
        <dbReference type="Proteomes" id="UP000554286"/>
    </source>
</evidence>
<name>A0A7W6RE57_9PROT</name>
<evidence type="ECO:0000259" key="6">
    <source>
        <dbReference type="Pfam" id="PF00460"/>
    </source>
</evidence>
<accession>A0A7W6RE57</accession>
<evidence type="ECO:0000256" key="5">
    <source>
        <dbReference type="RuleBase" id="RU362116"/>
    </source>
</evidence>
<dbReference type="Pfam" id="PF22692">
    <property type="entry name" value="LlgE_F_G_D1"/>
    <property type="match status" value="1"/>
</dbReference>
<feature type="domain" description="Flagellar hook protein FlgE/F/G-like D1" evidence="9">
    <location>
        <begin position="87"/>
        <end position="130"/>
    </location>
</feature>
<dbReference type="Pfam" id="PF07559">
    <property type="entry name" value="FlgE_D2"/>
    <property type="match status" value="1"/>
</dbReference>
<dbReference type="PANTHER" id="PTHR30435">
    <property type="entry name" value="FLAGELLAR PROTEIN"/>
    <property type="match status" value="1"/>
</dbReference>
<dbReference type="Gene3D" id="2.60.98.20">
    <property type="entry name" value="Flagellar hook protein FlgE"/>
    <property type="match status" value="1"/>
</dbReference>
<dbReference type="GO" id="GO:0009424">
    <property type="term" value="C:bacterial-type flagellum hook"/>
    <property type="evidence" value="ECO:0007669"/>
    <property type="project" value="TreeGrafter"/>
</dbReference>
<feature type="domain" description="Flagellar hook protein FlgE D2" evidence="8">
    <location>
        <begin position="201"/>
        <end position="273"/>
    </location>
</feature>
<evidence type="ECO:0000256" key="3">
    <source>
        <dbReference type="ARBA" id="ARBA00019015"/>
    </source>
</evidence>
<dbReference type="InterPro" id="IPR001444">
    <property type="entry name" value="Flag_bb_rod_N"/>
</dbReference>
<sequence>MSLYGALFSGVSGLQSQSSAMGAISDNVANVNTVGYKGTSVNFKTLVTAQVSLTQYSPGGVQSAPRTNVDIQGLLQATTSSTDFGLSGQGFFVVSDRATDPSGYAYSRAGSFKIDKDGYLQNAAGYYLQGWPLETWDGTDTASTVSYNNDTYMKAYRNANGDLFYINDNAVDSINMRPLNLNTIGGTARATSTLSVGANLPADANIGTTEKTNALIFDSLGNSHNLLYTWTKRDQNTWDVAAMPPEGSESVNIKAQDGSTYYSAGRIDFTDLPEHVAGGQTMDIDINGVTVTYTFTASSGTAGDPVDTVTTSTGLTVAQTFTSLSEMLDDLAGMIEADFRDGASTLYTAPPGTVATVTGKSSPSNWVDRVAGENAILLRQFDNTQDIRVDASGLTVSAGADPAVIQNTVFTISQLTPAAVWPPTTGNWQGSWIGEPDTTAATNNTTDPNTTSAVTFNGDGTPATFFGYTETDENDPRSSIELDWANGALNMDGGDVSSGGSPAVTQFWGNYNTKDGLQQLSGDYQLNYISQNGNRFGNFAGISVSENGIVTALFDNGVQAPIFMIPVATFVNPNGMNPLTGNVFQQTDNSGLPTVREAGSAGAASVAQAALEASTVDLGQEFTTMITTQRAYSAAAKIITTSDDMLEELIRIKR</sequence>
<keyword evidence="10" id="KW-0282">Flagellum</keyword>
<evidence type="ECO:0000259" key="7">
    <source>
        <dbReference type="Pfam" id="PF06429"/>
    </source>
</evidence>
<comment type="subcellular location">
    <subcellularLocation>
        <location evidence="1 5">Bacterial flagellum basal body</location>
    </subcellularLocation>
</comment>
<dbReference type="NCBIfam" id="TIGR03506">
    <property type="entry name" value="FlgEFG_subfam"/>
    <property type="match status" value="2"/>
</dbReference>
<dbReference type="GO" id="GO:0005829">
    <property type="term" value="C:cytosol"/>
    <property type="evidence" value="ECO:0007669"/>
    <property type="project" value="TreeGrafter"/>
</dbReference>
<dbReference type="RefSeq" id="WP_184045588.1">
    <property type="nucleotide sequence ID" value="NZ_JACIGK010000017.1"/>
</dbReference>
<dbReference type="InterPro" id="IPR020013">
    <property type="entry name" value="Flagellar_FlgE/F/G"/>
</dbReference>
<dbReference type="InterPro" id="IPR037925">
    <property type="entry name" value="FlgE/F/G-like"/>
</dbReference>
<gene>
    <name evidence="10" type="ORF">GGD89_002449</name>
</gene>
<keyword evidence="4 5" id="KW-0975">Bacterial flagellum</keyword>